<keyword evidence="4" id="KW-0396">Initiation factor</keyword>
<dbReference type="Gene3D" id="1.20.970.30">
    <property type="entry name" value="eIF4G, eIF4E-binding domain"/>
    <property type="match status" value="1"/>
</dbReference>
<feature type="compositionally biased region" description="Polar residues" evidence="8">
    <location>
        <begin position="200"/>
        <end position="213"/>
    </location>
</feature>
<evidence type="ECO:0000256" key="3">
    <source>
        <dbReference type="ARBA" id="ARBA00022490"/>
    </source>
</evidence>
<dbReference type="Gene3D" id="1.25.40.180">
    <property type="match status" value="1"/>
</dbReference>
<dbReference type="GO" id="GO:0016281">
    <property type="term" value="C:eukaryotic translation initiation factor 4F complex"/>
    <property type="evidence" value="ECO:0007669"/>
    <property type="project" value="TreeGrafter"/>
</dbReference>
<dbReference type="Proteomes" id="UP001306508">
    <property type="component" value="Unassembled WGS sequence"/>
</dbReference>
<feature type="compositionally biased region" description="Basic and acidic residues" evidence="8">
    <location>
        <begin position="355"/>
        <end position="369"/>
    </location>
</feature>
<feature type="compositionally biased region" description="Polar residues" evidence="8">
    <location>
        <begin position="318"/>
        <end position="335"/>
    </location>
</feature>
<dbReference type="InterPro" id="IPR036211">
    <property type="entry name" value="eIF4G_eIF4E-bd_sf"/>
</dbReference>
<feature type="region of interest" description="Disordered" evidence="8">
    <location>
        <begin position="386"/>
        <end position="436"/>
    </location>
</feature>
<feature type="compositionally biased region" description="Basic and acidic residues" evidence="8">
    <location>
        <begin position="683"/>
        <end position="692"/>
    </location>
</feature>
<feature type="region of interest" description="Disordered" evidence="8">
    <location>
        <begin position="449"/>
        <end position="526"/>
    </location>
</feature>
<name>A0AAN7WKQ1_9SACH</name>
<dbReference type="GO" id="GO:0003729">
    <property type="term" value="F:mRNA binding"/>
    <property type="evidence" value="ECO:0007669"/>
    <property type="project" value="TreeGrafter"/>
</dbReference>
<feature type="compositionally biased region" description="Basic and acidic residues" evidence="8">
    <location>
        <begin position="425"/>
        <end position="436"/>
    </location>
</feature>
<dbReference type="GO" id="GO:0003743">
    <property type="term" value="F:translation initiation factor activity"/>
    <property type="evidence" value="ECO:0007669"/>
    <property type="project" value="UniProtKB-KW"/>
</dbReference>
<evidence type="ECO:0000256" key="7">
    <source>
        <dbReference type="ARBA" id="ARBA00022917"/>
    </source>
</evidence>
<feature type="compositionally biased region" description="Low complexity" evidence="8">
    <location>
        <begin position="108"/>
        <end position="127"/>
    </location>
</feature>
<feature type="region of interest" description="Disordered" evidence="8">
    <location>
        <begin position="1"/>
        <end position="130"/>
    </location>
</feature>
<accession>A0AAN7WKQ1</accession>
<keyword evidence="6" id="KW-0694">RNA-binding</keyword>
<keyword evidence="11" id="KW-1185">Reference proteome</keyword>
<feature type="compositionally biased region" description="Polar residues" evidence="8">
    <location>
        <begin position="225"/>
        <end position="252"/>
    </location>
</feature>
<dbReference type="PROSITE" id="PS00018">
    <property type="entry name" value="EF_HAND_1"/>
    <property type="match status" value="1"/>
</dbReference>
<evidence type="ECO:0000256" key="2">
    <source>
        <dbReference type="ARBA" id="ARBA00005775"/>
    </source>
</evidence>
<feature type="compositionally biased region" description="Polar residues" evidence="8">
    <location>
        <begin position="1004"/>
        <end position="1018"/>
    </location>
</feature>
<keyword evidence="5" id="KW-0597">Phosphoprotein</keyword>
<evidence type="ECO:0000259" key="9">
    <source>
        <dbReference type="SMART" id="SM00543"/>
    </source>
</evidence>
<dbReference type="SUPFAM" id="SSF101489">
    <property type="entry name" value="Eukaryotic initiation factor 4f subunit eIF4g, eIF4e-binding domain"/>
    <property type="match status" value="1"/>
</dbReference>
<dbReference type="InterPro" id="IPR022745">
    <property type="entry name" value="eIF4G1_eIF4E-bd"/>
</dbReference>
<feature type="compositionally biased region" description="Polar residues" evidence="8">
    <location>
        <begin position="392"/>
        <end position="401"/>
    </location>
</feature>
<feature type="compositionally biased region" description="Basic and acidic residues" evidence="8">
    <location>
        <begin position="1019"/>
        <end position="1032"/>
    </location>
</feature>
<feature type="region of interest" description="Disordered" evidence="8">
    <location>
        <begin position="993"/>
        <end position="1034"/>
    </location>
</feature>
<feature type="compositionally biased region" description="Basic and acidic residues" evidence="8">
    <location>
        <begin position="659"/>
        <end position="676"/>
    </location>
</feature>
<proteinExistence type="inferred from homology"/>
<dbReference type="InterPro" id="IPR018247">
    <property type="entry name" value="EF_Hand_1_Ca_BS"/>
</dbReference>
<feature type="domain" description="MIF4G" evidence="9">
    <location>
        <begin position="730"/>
        <end position="973"/>
    </location>
</feature>
<dbReference type="AlphaFoldDB" id="A0AAN7WKQ1"/>
<evidence type="ECO:0000256" key="1">
    <source>
        <dbReference type="ARBA" id="ARBA00004496"/>
    </source>
</evidence>
<feature type="region of interest" description="Disordered" evidence="8">
    <location>
        <begin position="200"/>
        <end position="272"/>
    </location>
</feature>
<dbReference type="EMBL" id="JAWIZZ010000006">
    <property type="protein sequence ID" value="KAK5782435.1"/>
    <property type="molecule type" value="Genomic_DNA"/>
</dbReference>
<dbReference type="SUPFAM" id="SSF48371">
    <property type="entry name" value="ARM repeat"/>
    <property type="match status" value="1"/>
</dbReference>
<evidence type="ECO:0000256" key="5">
    <source>
        <dbReference type="ARBA" id="ARBA00022553"/>
    </source>
</evidence>
<protein>
    <recommendedName>
        <fullName evidence="9">MIF4G domain-containing protein</fullName>
    </recommendedName>
</protein>
<dbReference type="Pfam" id="PF02854">
    <property type="entry name" value="MIF4G"/>
    <property type="match status" value="1"/>
</dbReference>
<comment type="similarity">
    <text evidence="2">Belongs to the eukaryotic initiation factor 4G family.</text>
</comment>
<feature type="region of interest" description="Disordered" evidence="8">
    <location>
        <begin position="611"/>
        <end position="692"/>
    </location>
</feature>
<feature type="compositionally biased region" description="Low complexity" evidence="8">
    <location>
        <begin position="253"/>
        <end position="272"/>
    </location>
</feature>
<evidence type="ECO:0000313" key="10">
    <source>
        <dbReference type="EMBL" id="KAK5782435.1"/>
    </source>
</evidence>
<feature type="compositionally biased region" description="Low complexity" evidence="8">
    <location>
        <begin position="21"/>
        <end position="99"/>
    </location>
</feature>
<reference evidence="11" key="1">
    <citation type="submission" date="2023-07" db="EMBL/GenBank/DDBJ databases">
        <title>A draft genome of Kazachstania heterogenica Y-27499.</title>
        <authorList>
            <person name="Donic C."/>
            <person name="Kralova J.S."/>
            <person name="Fidel L."/>
            <person name="Ben-Dor S."/>
            <person name="Jung S."/>
        </authorList>
    </citation>
    <scope>NUCLEOTIDE SEQUENCE [LARGE SCALE GENOMIC DNA]</scope>
    <source>
        <strain evidence="11">Y27499</strain>
    </source>
</reference>
<dbReference type="InterPro" id="IPR016024">
    <property type="entry name" value="ARM-type_fold"/>
</dbReference>
<dbReference type="Pfam" id="PF12152">
    <property type="entry name" value="eIF_4G1"/>
    <property type="match status" value="1"/>
</dbReference>
<feature type="compositionally biased region" description="Low complexity" evidence="8">
    <location>
        <begin position="214"/>
        <end position="224"/>
    </location>
</feature>
<feature type="compositionally biased region" description="Low complexity" evidence="8">
    <location>
        <begin position="345"/>
        <end position="354"/>
    </location>
</feature>
<dbReference type="PANTHER" id="PTHR23253:SF9">
    <property type="entry name" value="EUKARYOTIC TRANSLATION INITIATION FACTOR 4 GAMMA 2"/>
    <property type="match status" value="1"/>
</dbReference>
<feature type="region of interest" description="Disordered" evidence="8">
    <location>
        <begin position="318"/>
        <end position="369"/>
    </location>
</feature>
<evidence type="ECO:0000256" key="4">
    <source>
        <dbReference type="ARBA" id="ARBA00022540"/>
    </source>
</evidence>
<feature type="compositionally biased region" description="Basic and acidic residues" evidence="8">
    <location>
        <begin position="993"/>
        <end position="1003"/>
    </location>
</feature>
<dbReference type="GO" id="GO:0010494">
    <property type="term" value="C:cytoplasmic stress granule"/>
    <property type="evidence" value="ECO:0007669"/>
    <property type="project" value="UniProtKB-ARBA"/>
</dbReference>
<feature type="compositionally biased region" description="Polar residues" evidence="8">
    <location>
        <begin position="618"/>
        <end position="637"/>
    </location>
</feature>
<keyword evidence="7" id="KW-0648">Protein biosynthesis</keyword>
<gene>
    <name evidence="10" type="ORF">RI543_000372</name>
</gene>
<feature type="compositionally biased region" description="Polar residues" evidence="8">
    <location>
        <begin position="471"/>
        <end position="481"/>
    </location>
</feature>
<feature type="compositionally biased region" description="Basic and acidic residues" evidence="8">
    <location>
        <begin position="482"/>
        <end position="502"/>
    </location>
</feature>
<dbReference type="PANTHER" id="PTHR23253">
    <property type="entry name" value="EUKARYOTIC TRANSLATION INITIATION FACTOR 4 GAMMA"/>
    <property type="match status" value="1"/>
</dbReference>
<dbReference type="InterPro" id="IPR003890">
    <property type="entry name" value="MIF4G-like_typ-3"/>
</dbReference>
<dbReference type="FunFam" id="1.25.40.180:FF:000020">
    <property type="entry name" value="Eukaryotic translation initiation factor subunit"/>
    <property type="match status" value="1"/>
</dbReference>
<dbReference type="SMART" id="SM00543">
    <property type="entry name" value="MIF4G"/>
    <property type="match status" value="1"/>
</dbReference>
<comment type="caution">
    <text evidence="10">The sequence shown here is derived from an EMBL/GenBank/DDBJ whole genome shotgun (WGS) entry which is preliminary data.</text>
</comment>
<evidence type="ECO:0000256" key="6">
    <source>
        <dbReference type="ARBA" id="ARBA00022884"/>
    </source>
</evidence>
<comment type="subcellular location">
    <subcellularLocation>
        <location evidence="1">Cytoplasm</location>
    </subcellularLocation>
</comment>
<evidence type="ECO:0000256" key="8">
    <source>
        <dbReference type="SAM" id="MobiDB-lite"/>
    </source>
</evidence>
<organism evidence="10 11">
    <name type="scientific">Arxiozyma heterogenica</name>
    <dbReference type="NCBI Taxonomy" id="278026"/>
    <lineage>
        <taxon>Eukaryota</taxon>
        <taxon>Fungi</taxon>
        <taxon>Dikarya</taxon>
        <taxon>Ascomycota</taxon>
        <taxon>Saccharomycotina</taxon>
        <taxon>Saccharomycetes</taxon>
        <taxon>Saccharomycetales</taxon>
        <taxon>Saccharomycetaceae</taxon>
        <taxon>Arxiozyma</taxon>
    </lineage>
</organism>
<evidence type="ECO:0000313" key="11">
    <source>
        <dbReference type="Proteomes" id="UP001306508"/>
    </source>
</evidence>
<keyword evidence="3" id="KW-0963">Cytoplasm</keyword>
<sequence>MTEETTKPTKTPPAVTPMDMSTPTSTVSNTSSNSSSNHNNNNNSNFAPRQNNNNTSNYNNYNNRNRSYNGSRQSYSKNFNNSNSSNNSYNHNYNKNSPNGYSRYTNVKSRSNSYNNSTYTSPKNNTNRFNNGSRFNNLQYYNSNNNGNNASPNMIISGSEDMMNQPQTSMAWSGYYIPQMYYIPQQMAAVATAMVSASTNNTKNNRGQTDLSENNSNNSSNISSHAVSPQLNGASLNSVVPTVRSSKASHLMSNNNNNNNNNNNINANIQNISSNNLSSPNLSNFTSFASPPKKTTIEITTKSGQKLDLNQIHNQYKLSSSSGTNNRENSNSGSIVNEYEKKDTNATNDNAHNTETNKDMQDVESEAEKNKKAFLEQVRLRKLEMDKKKQLESQSHPGTKSNEIENDLTQDDEKSESTEDSQVEEGNKLEEQESEHVITFAERMKLKKRTQEIEHTNSNITHSSSRDISTKSDITTEVDSNQSREKQEDAMIKSSDDSETNKDISILQDNQETITNDESNDDDNDDRMSITEFMEKIKNADPIYDIYSFKYPEDIETPSEKYKKPHIKYTYGPTFLLQFKDKINCKPDREWSEATKSKIVILPTMAKQRTRVNFAGGSENTRAGSSRNLESRANSRVNPKRQLSKRGDDRRSNRPTYTPRRERMENPSRHDTRRESMNMPPQEKPEQPKEEVAPLVPSANRWVPKFKAKKTEKKLAPDGVTELFDSEEVQRKMKSLLNKLTLEKFDPISTDIINIANQSQWETNGETLRSVIEQIFLKACDEPYWSSMYAQLCGKIVKDLKTGISDENNTGKSGPKLVLHYLVVRCHTEFEKGWTDKLPTNPDGSPLEPEMMSDEYYALAAAKRRGLGLVRFIGFLYRLNLLTGKMMFECFRRLMKDLTENVSEETLESLVELLTTVGEQFENDSFSTGKGTLEGSVLFDKLFQLIQSIIDEGKICNRVKFKLIDVKELREDKNWNSEKANQGPKTIQQIHEEEEKARQEKITSSRAPSRRTNTSNYNRSERSGGFKRDMSRDNFNNNYYSSNTISSNYSSRNSQFSNVGGTQRYNTRNIIKEEKPAPTQPINRFDALLHATGDE</sequence>